<protein>
    <submittedName>
        <fullName evidence="1">Uncharacterized protein</fullName>
    </submittedName>
</protein>
<dbReference type="Proteomes" id="UP000187822">
    <property type="component" value="Chromosome I"/>
</dbReference>
<reference evidence="2" key="1">
    <citation type="submission" date="2016-06" db="EMBL/GenBank/DDBJ databases">
        <authorList>
            <person name="Toshchakov V.S."/>
        </authorList>
    </citation>
    <scope>NUCLEOTIDE SEQUENCE [LARGE SCALE GENOMIC DNA]</scope>
    <source>
        <strain>PM4 (JCM 30641</strain>
        <strain evidence="2">\VKM B-2940)</strain>
    </source>
</reference>
<dbReference type="KEGG" id="cdiv:CPM_1036"/>
<gene>
    <name evidence="1" type="ORF">CPM_1036</name>
</gene>
<sequence>MFLINPLRFLRVPLWRFVSFGGDDLVLNWIFQISKFIFITESKIIFSNISFLYYYKCKKVYNIITDE</sequence>
<name>A0A1R4A7B1_9ARCH</name>
<keyword evidence="2" id="KW-1185">Reference proteome</keyword>
<evidence type="ECO:0000313" key="2">
    <source>
        <dbReference type="Proteomes" id="UP000187822"/>
    </source>
</evidence>
<dbReference type="AlphaFoldDB" id="A0A1R4A7B1"/>
<evidence type="ECO:0000313" key="1">
    <source>
        <dbReference type="EMBL" id="SJK84855.1"/>
    </source>
</evidence>
<organism evidence="1 2">
    <name type="scientific">Cuniculiplasma divulgatum</name>
    <dbReference type="NCBI Taxonomy" id="1673428"/>
    <lineage>
        <taxon>Archaea</taxon>
        <taxon>Methanobacteriati</taxon>
        <taxon>Thermoplasmatota</taxon>
        <taxon>Thermoplasmata</taxon>
        <taxon>Thermoplasmatales</taxon>
        <taxon>Cuniculiplasmataceae</taxon>
        <taxon>Cuniculiplasma</taxon>
    </lineage>
</organism>
<dbReference type="EMBL" id="LT719092">
    <property type="protein sequence ID" value="SJK84855.1"/>
    <property type="molecule type" value="Genomic_DNA"/>
</dbReference>
<proteinExistence type="predicted"/>
<accession>A0A1R4A7B1</accession>